<reference evidence="2" key="1">
    <citation type="journal article" date="2019" name="Int. J. Syst. Evol. Microbiol.">
        <title>The Global Catalogue of Microorganisms (GCM) 10K type strain sequencing project: providing services to taxonomists for standard genome sequencing and annotation.</title>
        <authorList>
            <consortium name="The Broad Institute Genomics Platform"/>
            <consortium name="The Broad Institute Genome Sequencing Center for Infectious Disease"/>
            <person name="Wu L."/>
            <person name="Ma J."/>
        </authorList>
    </citation>
    <scope>NUCLEOTIDE SEQUENCE [LARGE SCALE GENOMIC DNA]</scope>
    <source>
        <strain evidence="2">KCTC 42739</strain>
    </source>
</reference>
<accession>A0ABV7SX80</accession>
<dbReference type="EMBL" id="JBHRXP010000002">
    <property type="protein sequence ID" value="MFC3579895.1"/>
    <property type="molecule type" value="Genomic_DNA"/>
</dbReference>
<dbReference type="InterPro" id="IPR027417">
    <property type="entry name" value="P-loop_NTPase"/>
</dbReference>
<dbReference type="Proteomes" id="UP001595713">
    <property type="component" value="Unassembled WGS sequence"/>
</dbReference>
<protein>
    <submittedName>
        <fullName evidence="1">Sulfotransferase</fullName>
    </submittedName>
</protein>
<dbReference type="Gene3D" id="3.40.50.300">
    <property type="entry name" value="P-loop containing nucleotide triphosphate hydrolases"/>
    <property type="match status" value="1"/>
</dbReference>
<evidence type="ECO:0000313" key="2">
    <source>
        <dbReference type="Proteomes" id="UP001595713"/>
    </source>
</evidence>
<comment type="caution">
    <text evidence="1">The sequence shown here is derived from an EMBL/GenBank/DDBJ whole genome shotgun (WGS) entry which is preliminary data.</text>
</comment>
<gene>
    <name evidence="1" type="ORF">ACFONA_06910</name>
</gene>
<keyword evidence="2" id="KW-1185">Reference proteome</keyword>
<dbReference type="RefSeq" id="WP_261293223.1">
    <property type="nucleotide sequence ID" value="NZ_JANQBK010000003.1"/>
</dbReference>
<dbReference type="SUPFAM" id="SSF52540">
    <property type="entry name" value="P-loop containing nucleoside triphosphate hydrolases"/>
    <property type="match status" value="1"/>
</dbReference>
<name>A0ABV7SX80_9SPHN</name>
<organism evidence="1 2">
    <name type="scientific">Sphingomonas hylomeconis</name>
    <dbReference type="NCBI Taxonomy" id="1395958"/>
    <lineage>
        <taxon>Bacteria</taxon>
        <taxon>Pseudomonadati</taxon>
        <taxon>Pseudomonadota</taxon>
        <taxon>Alphaproteobacteria</taxon>
        <taxon>Sphingomonadales</taxon>
        <taxon>Sphingomonadaceae</taxon>
        <taxon>Sphingomonas</taxon>
    </lineage>
</organism>
<evidence type="ECO:0000313" key="1">
    <source>
        <dbReference type="EMBL" id="MFC3579895.1"/>
    </source>
</evidence>
<sequence>METGTDQSAGIGDGTLADFRALVLADPSLQARLGAIDRPDDYLAAMLASAAAQGLPLDPAAAQQAMGGGAPGIGRRMAAPVSLDRWPLPGWRPARSIATGAAPAFDWAWFGTQAPVQPFYDEAARQAATRPFSAMFRARTTFDTLVSGAPAPPAATPAGFVFHMSRCGSTLVAQMLAAVAHHIVLAEPEPLDAVVQWGVASAMPLPARVSALRAMIAALAGDLTGKRLFVKLDSWHVLALPLFRAAFPDVPWIFLYRDPIEVMVSHSRMPGIQTVAGLLPDHLFGSAGAAMPREEYCAHVLHRILQAVLDHWPSGGGLLVDYAELPAAMAQRIPGHFGFTPDASESAAMRSVPGRHAKFPGAPFVADAAGKRAAASAAIRAAVAPCLDPVHARLSALRNATDRQ</sequence>
<proteinExistence type="predicted"/>